<dbReference type="GO" id="GO:0004022">
    <property type="term" value="F:alcohol dehydrogenase (NAD+) activity"/>
    <property type="evidence" value="ECO:0007669"/>
    <property type="project" value="TreeGrafter"/>
</dbReference>
<gene>
    <name evidence="1" type="ORF">OC846_006938</name>
</gene>
<proteinExistence type="predicted"/>
<evidence type="ECO:0000313" key="2">
    <source>
        <dbReference type="Proteomes" id="UP001176517"/>
    </source>
</evidence>
<dbReference type="PANTHER" id="PTHR11496:SF83">
    <property type="entry name" value="HYDROXYACID-OXOACID TRANSHYDROGENASE, MITOCHONDRIAL"/>
    <property type="match status" value="1"/>
</dbReference>
<sequence>VAVTGPSVFEFTAPSSPERHREIAHIFDTPDAHYSESTSITRLPDAEIGAVIYDRIAKFLAELGVPRGLTKLGYSTEHIPALVKGTLPQRRVLDLAPGIGDVRGSDGSEHLARIFERSMSY</sequence>
<feature type="non-terminal residue" evidence="1">
    <location>
        <position position="1"/>
    </location>
</feature>
<accession>A0AAN6GK49</accession>
<name>A0AAN6GK49_9BASI</name>
<dbReference type="Proteomes" id="UP001176517">
    <property type="component" value="Unassembled WGS sequence"/>
</dbReference>
<dbReference type="PANTHER" id="PTHR11496">
    <property type="entry name" value="ALCOHOL DEHYDROGENASE"/>
    <property type="match status" value="1"/>
</dbReference>
<reference evidence="1" key="1">
    <citation type="journal article" date="2023" name="PhytoFront">
        <title>Draft Genome Resources of Seven Strains of Tilletia horrida, Causal Agent of Kernel Smut of Rice.</title>
        <authorList>
            <person name="Khanal S."/>
            <person name="Antony Babu S."/>
            <person name="Zhou X.G."/>
        </authorList>
    </citation>
    <scope>NUCLEOTIDE SEQUENCE</scope>
    <source>
        <strain evidence="1">TX6</strain>
    </source>
</reference>
<keyword evidence="2" id="KW-1185">Reference proteome</keyword>
<dbReference type="GO" id="GO:0005739">
    <property type="term" value="C:mitochondrion"/>
    <property type="evidence" value="ECO:0007669"/>
    <property type="project" value="TreeGrafter"/>
</dbReference>
<evidence type="ECO:0000313" key="1">
    <source>
        <dbReference type="EMBL" id="KAK0541805.1"/>
    </source>
</evidence>
<dbReference type="Gene3D" id="1.20.1090.10">
    <property type="entry name" value="Dehydroquinate synthase-like - alpha domain"/>
    <property type="match status" value="1"/>
</dbReference>
<protein>
    <submittedName>
        <fullName evidence="1">Uncharacterized protein</fullName>
    </submittedName>
</protein>
<dbReference type="AlphaFoldDB" id="A0AAN6GK49"/>
<organism evidence="1 2">
    <name type="scientific">Tilletia horrida</name>
    <dbReference type="NCBI Taxonomy" id="155126"/>
    <lineage>
        <taxon>Eukaryota</taxon>
        <taxon>Fungi</taxon>
        <taxon>Dikarya</taxon>
        <taxon>Basidiomycota</taxon>
        <taxon>Ustilaginomycotina</taxon>
        <taxon>Exobasidiomycetes</taxon>
        <taxon>Tilletiales</taxon>
        <taxon>Tilletiaceae</taxon>
        <taxon>Tilletia</taxon>
    </lineage>
</organism>
<dbReference type="InterPro" id="IPR039697">
    <property type="entry name" value="Alcohol_dehydrogenase_Fe"/>
</dbReference>
<dbReference type="EMBL" id="JAPDMZ010000745">
    <property type="protein sequence ID" value="KAK0541805.1"/>
    <property type="molecule type" value="Genomic_DNA"/>
</dbReference>
<dbReference type="SUPFAM" id="SSF56796">
    <property type="entry name" value="Dehydroquinate synthase-like"/>
    <property type="match status" value="1"/>
</dbReference>
<comment type="caution">
    <text evidence="1">The sequence shown here is derived from an EMBL/GenBank/DDBJ whole genome shotgun (WGS) entry which is preliminary data.</text>
</comment>